<sequence>MSSVTTKRSHREEDSFKMLPTTTKNPSKYPKLQGERAVNKDRLGGIRKTTMTTMTTTTMMSTTKTSVLGKVEDDVKKRVVGDSLSCLQETECSPEILLEREDWPKFCTDDLLEEKMLWGSLWFPCSEERYSSMDGLCLLDEIIWEDDLWNLKAIKEIPTKP</sequence>
<proteinExistence type="predicted"/>
<dbReference type="OrthoDB" id="1075193at2759"/>
<comment type="caution">
    <text evidence="2">The sequence shown here is derived from an EMBL/GenBank/DDBJ whole genome shotgun (WGS) entry which is preliminary data.</text>
</comment>
<gene>
    <name evidence="2" type="ORF">NE237_020827</name>
</gene>
<accession>A0A9Q0K2Y2</accession>
<dbReference type="AlphaFoldDB" id="A0A9Q0K2Y2"/>
<evidence type="ECO:0000313" key="2">
    <source>
        <dbReference type="EMBL" id="KAJ4960917.1"/>
    </source>
</evidence>
<organism evidence="2 3">
    <name type="scientific">Protea cynaroides</name>
    <dbReference type="NCBI Taxonomy" id="273540"/>
    <lineage>
        <taxon>Eukaryota</taxon>
        <taxon>Viridiplantae</taxon>
        <taxon>Streptophyta</taxon>
        <taxon>Embryophyta</taxon>
        <taxon>Tracheophyta</taxon>
        <taxon>Spermatophyta</taxon>
        <taxon>Magnoliopsida</taxon>
        <taxon>Proteales</taxon>
        <taxon>Proteaceae</taxon>
        <taxon>Protea</taxon>
    </lineage>
</organism>
<dbReference type="Proteomes" id="UP001141806">
    <property type="component" value="Unassembled WGS sequence"/>
</dbReference>
<feature type="region of interest" description="Disordered" evidence="1">
    <location>
        <begin position="1"/>
        <end position="28"/>
    </location>
</feature>
<reference evidence="2" key="1">
    <citation type="journal article" date="2023" name="Plant J.">
        <title>The genome of the king protea, Protea cynaroides.</title>
        <authorList>
            <person name="Chang J."/>
            <person name="Duong T.A."/>
            <person name="Schoeman C."/>
            <person name="Ma X."/>
            <person name="Roodt D."/>
            <person name="Barker N."/>
            <person name="Li Z."/>
            <person name="Van de Peer Y."/>
            <person name="Mizrachi E."/>
        </authorList>
    </citation>
    <scope>NUCLEOTIDE SEQUENCE</scope>
    <source>
        <tissue evidence="2">Young leaves</tissue>
    </source>
</reference>
<evidence type="ECO:0000313" key="3">
    <source>
        <dbReference type="Proteomes" id="UP001141806"/>
    </source>
</evidence>
<name>A0A9Q0K2Y2_9MAGN</name>
<dbReference type="EMBL" id="JAMYWD010000009">
    <property type="protein sequence ID" value="KAJ4960917.1"/>
    <property type="molecule type" value="Genomic_DNA"/>
</dbReference>
<keyword evidence="3" id="KW-1185">Reference proteome</keyword>
<evidence type="ECO:0000256" key="1">
    <source>
        <dbReference type="SAM" id="MobiDB-lite"/>
    </source>
</evidence>
<protein>
    <submittedName>
        <fullName evidence="2">Uncharacterized protein</fullName>
    </submittedName>
</protein>